<comment type="similarity">
    <text evidence="1">Belongs to the TCP11 family.</text>
</comment>
<name>A0A4Z0AB08_9AGAM</name>
<dbReference type="AlphaFoldDB" id="A0A4Z0AB08"/>
<evidence type="ECO:0008006" key="5">
    <source>
        <dbReference type="Google" id="ProtNLM"/>
    </source>
</evidence>
<protein>
    <recommendedName>
        <fullName evidence="5">Tcp11-domain-containing protein</fullName>
    </recommendedName>
</protein>
<dbReference type="OrthoDB" id="276323at2759"/>
<feature type="region of interest" description="Disordered" evidence="2">
    <location>
        <begin position="1"/>
        <end position="132"/>
    </location>
</feature>
<dbReference type="PANTHER" id="PTHR12832">
    <property type="entry name" value="TESTIS-SPECIFIC PROTEIN PBS13 T-COMPLEX 11"/>
    <property type="match status" value="1"/>
</dbReference>
<accession>A0A4Z0AB08</accession>
<evidence type="ECO:0000313" key="4">
    <source>
        <dbReference type="Proteomes" id="UP000298061"/>
    </source>
</evidence>
<dbReference type="Proteomes" id="UP000298061">
    <property type="component" value="Unassembled WGS sequence"/>
</dbReference>
<dbReference type="InterPro" id="IPR008862">
    <property type="entry name" value="Tcp11"/>
</dbReference>
<organism evidence="3 4">
    <name type="scientific">Hericium alpestre</name>
    <dbReference type="NCBI Taxonomy" id="135208"/>
    <lineage>
        <taxon>Eukaryota</taxon>
        <taxon>Fungi</taxon>
        <taxon>Dikarya</taxon>
        <taxon>Basidiomycota</taxon>
        <taxon>Agaricomycotina</taxon>
        <taxon>Agaricomycetes</taxon>
        <taxon>Russulales</taxon>
        <taxon>Hericiaceae</taxon>
        <taxon>Hericium</taxon>
    </lineage>
</organism>
<keyword evidence="4" id="KW-1185">Reference proteome</keyword>
<dbReference type="EMBL" id="SFCI01000047">
    <property type="protein sequence ID" value="TFY83169.1"/>
    <property type="molecule type" value="Genomic_DNA"/>
</dbReference>
<sequence length="802" mass="88597">MDDLAHHSRPLSTLSRKRKADSQDCDCTVADPVSSPEPTQRDLQSPLPSRLTVPCAAPPTHRLSLETASNTAQGTWFTSRPASDTPLPSPSSPSAMSPCIPEPTADPDTPSRAKRPRIDAAKASSKTSKRAAVKRAQQLITALQASAGSWHWETSSSGDTRLVAPVPAGAALEQTDNSDFSLSASLSPGGLSPSASRVVIPIDPCSPHIPIRHPPINKETLKELDLDAIMRNPQLRHDFLFDSGLQFRAAASRRKREQAETYWSAVLRELELGCTCVTFDTRGRPHNLLCVCQRLPEAPSEPVIACMPLRRKLTLRMPSRLRPLLQELLQVLLSIIRPQASVLPNTQGGNVSFQQRVRQHMEQSQRLQAVLDADLIEQEMKHGVYDLSSSFGVIGEVLKSHCAPMRDAAVDAMVDLANKCAPGGEGTKADAVQAMRSCFEILELMKLDIANHQMQTLRPYIIHSSPDFELQTFKERHPAQQPFDITDQWLLAAHQRLEASNYTLTYPTRSFTFRTLCKRTRVILSSLRAIIDLIFTPPSTTLSEQATPSRLPGYPETLYLDHSRFALLAKDVADLSAIYMLLMLHRQLLYTSTPSGHKATGDASVLEAHLQNLKKEMWDLGPSNIGRCFLPKGMDGHPERSHRSSQNDEEHWTSGIKAVVLQVTRRATEARRPLTRNTTPIQNSASTAVQPPDEHLLKLAESWADRHLRLDSPLSTLMRERLCNTVFDLVVSTVVIRGNLTPASVALSASVALPEEQRGGVAGLEPLSAEVRQLAERLAKLSVLHLNVYQALYEQSPAIPDW</sequence>
<feature type="compositionally biased region" description="Polar residues" evidence="2">
    <location>
        <begin position="66"/>
        <end position="80"/>
    </location>
</feature>
<feature type="compositionally biased region" description="Polar residues" evidence="2">
    <location>
        <begin position="36"/>
        <end position="47"/>
    </location>
</feature>
<reference evidence="3 4" key="1">
    <citation type="submission" date="2019-02" db="EMBL/GenBank/DDBJ databases">
        <title>Genome sequencing of the rare red list fungi Hericium alpestre (H. flagellum).</title>
        <authorList>
            <person name="Buettner E."/>
            <person name="Kellner H."/>
        </authorList>
    </citation>
    <scope>NUCLEOTIDE SEQUENCE [LARGE SCALE GENOMIC DNA]</scope>
    <source>
        <strain evidence="3 4">DSM 108284</strain>
    </source>
</reference>
<dbReference type="PANTHER" id="PTHR12832:SF11">
    <property type="entry name" value="LD23868P"/>
    <property type="match status" value="1"/>
</dbReference>
<dbReference type="STRING" id="135208.A0A4Z0AB08"/>
<evidence type="ECO:0000256" key="1">
    <source>
        <dbReference type="ARBA" id="ARBA00010954"/>
    </source>
</evidence>
<proteinExistence type="inferred from homology"/>
<gene>
    <name evidence="3" type="ORF">EWM64_g841</name>
</gene>
<evidence type="ECO:0000313" key="3">
    <source>
        <dbReference type="EMBL" id="TFY83169.1"/>
    </source>
</evidence>
<dbReference type="GO" id="GO:0010737">
    <property type="term" value="P:protein kinase A signaling"/>
    <property type="evidence" value="ECO:0007669"/>
    <property type="project" value="TreeGrafter"/>
</dbReference>
<feature type="compositionally biased region" description="Low complexity" evidence="2">
    <location>
        <begin position="81"/>
        <end position="98"/>
    </location>
</feature>
<evidence type="ECO:0000256" key="2">
    <source>
        <dbReference type="SAM" id="MobiDB-lite"/>
    </source>
</evidence>
<comment type="caution">
    <text evidence="3">The sequence shown here is derived from an EMBL/GenBank/DDBJ whole genome shotgun (WGS) entry which is preliminary data.</text>
</comment>
<dbReference type="Pfam" id="PF05794">
    <property type="entry name" value="Tcp11"/>
    <property type="match status" value="1"/>
</dbReference>